<dbReference type="GeneTree" id="ENSGT00960000191483"/>
<reference evidence="2" key="1">
    <citation type="submission" date="2024-06" db="UniProtKB">
        <authorList>
            <consortium name="Ensembl"/>
        </authorList>
    </citation>
    <scope>IDENTIFICATION</scope>
</reference>
<dbReference type="Ensembl" id="ENSMPUT00000014919.1">
    <property type="protein sequence ID" value="ENSMPUP00000014686.1"/>
    <property type="gene ID" value="ENSMPUG00000014795.1"/>
</dbReference>
<dbReference type="EMBL" id="AEYP01006964">
    <property type="status" value="NOT_ANNOTATED_CDS"/>
    <property type="molecule type" value="Genomic_DNA"/>
</dbReference>
<dbReference type="SUPFAM" id="SSF47240">
    <property type="entry name" value="Ferritin-like"/>
    <property type="match status" value="1"/>
</dbReference>
<dbReference type="EMBL" id="AEYP01006966">
    <property type="status" value="NOT_ANNOTATED_CDS"/>
    <property type="molecule type" value="Genomic_DNA"/>
</dbReference>
<dbReference type="EMBL" id="AEYP01006962">
    <property type="status" value="NOT_ANNOTATED_CDS"/>
    <property type="molecule type" value="Genomic_DNA"/>
</dbReference>
<accession>M3YTM6</accession>
<dbReference type="EMBL" id="AEYP01006965">
    <property type="status" value="NOT_ANNOTATED_CDS"/>
    <property type="molecule type" value="Genomic_DNA"/>
</dbReference>
<dbReference type="InterPro" id="IPR009078">
    <property type="entry name" value="Ferritin-like_SF"/>
</dbReference>
<feature type="compositionally biased region" description="Basic and acidic residues" evidence="1">
    <location>
        <begin position="1"/>
        <end position="17"/>
    </location>
</feature>
<name>M3YTM6_MUSPF</name>
<feature type="region of interest" description="Disordered" evidence="1">
    <location>
        <begin position="1"/>
        <end position="23"/>
    </location>
</feature>
<dbReference type="STRING" id="9669.ENSMPUP00000014686"/>
<dbReference type="EMBL" id="AEYP01006963">
    <property type="status" value="NOT_ANNOTATED_CDS"/>
    <property type="molecule type" value="Genomic_DNA"/>
</dbReference>
<proteinExistence type="predicted"/>
<dbReference type="eggNOG" id="KOG2332">
    <property type="taxonomic scope" value="Eukaryota"/>
</dbReference>
<dbReference type="AlphaFoldDB" id="M3YTM6"/>
<protein>
    <submittedName>
        <fullName evidence="2">Uncharacterized protein</fullName>
    </submittedName>
</protein>
<dbReference type="HOGENOM" id="CLU_2298093_0_0_1"/>
<evidence type="ECO:0000313" key="2">
    <source>
        <dbReference type="Ensembl" id="ENSMPUP00000014686.1"/>
    </source>
</evidence>
<dbReference type="Gene3D" id="1.20.1260.10">
    <property type="match status" value="1"/>
</dbReference>
<dbReference type="InParanoid" id="M3YTM6"/>
<dbReference type="EMBL" id="AEYP01006961">
    <property type="status" value="NOT_ANNOTATED_CDS"/>
    <property type="molecule type" value="Genomic_DNA"/>
</dbReference>
<organism evidence="2">
    <name type="scientific">Mustela putorius furo</name>
    <name type="common">European domestic ferret</name>
    <name type="synonym">Mustela furo</name>
    <dbReference type="NCBI Taxonomy" id="9669"/>
    <lineage>
        <taxon>Eukaryota</taxon>
        <taxon>Metazoa</taxon>
        <taxon>Chordata</taxon>
        <taxon>Craniata</taxon>
        <taxon>Vertebrata</taxon>
        <taxon>Euteleostomi</taxon>
        <taxon>Mammalia</taxon>
        <taxon>Eutheria</taxon>
        <taxon>Laurasiatheria</taxon>
        <taxon>Carnivora</taxon>
        <taxon>Caniformia</taxon>
        <taxon>Musteloidea</taxon>
        <taxon>Mustelidae</taxon>
        <taxon>Mustelinae</taxon>
        <taxon>Mustela</taxon>
    </lineage>
</organism>
<dbReference type="InterPro" id="IPR012347">
    <property type="entry name" value="Ferritin-like"/>
</dbReference>
<evidence type="ECO:0000256" key="1">
    <source>
        <dbReference type="SAM" id="MobiDB-lite"/>
    </source>
</evidence>
<sequence length="101" mass="11709">FGVGVDTRKEGKTRDPLDSLQAPDVCCDDQPPSHVYLNYHQDSEVTINHQNDPEIYITCIYLSMSYYFDCDDVILKNQRKLFTNFMRRGNMLKIDEAVELG</sequence>